<dbReference type="Gene3D" id="3.30.530.20">
    <property type="match status" value="1"/>
</dbReference>
<keyword evidence="4" id="KW-1185">Reference proteome</keyword>
<evidence type="ECO:0000313" key="3">
    <source>
        <dbReference type="EMBL" id="MDH6193619.1"/>
    </source>
</evidence>
<organism evidence="3 4">
    <name type="scientific">Mycolicibacterium frederiksbergense</name>
    <dbReference type="NCBI Taxonomy" id="117567"/>
    <lineage>
        <taxon>Bacteria</taxon>
        <taxon>Bacillati</taxon>
        <taxon>Actinomycetota</taxon>
        <taxon>Actinomycetes</taxon>
        <taxon>Mycobacteriales</taxon>
        <taxon>Mycobacteriaceae</taxon>
        <taxon>Mycolicibacterium</taxon>
    </lineage>
</organism>
<dbReference type="EMBL" id="JARXVE010000001">
    <property type="protein sequence ID" value="MDH6193619.1"/>
    <property type="molecule type" value="Genomic_DNA"/>
</dbReference>
<feature type="domain" description="Activator of Hsp90 ATPase homologue 1/2-like C-terminal" evidence="2">
    <location>
        <begin position="11"/>
        <end position="150"/>
    </location>
</feature>
<dbReference type="InterPro" id="IPR023393">
    <property type="entry name" value="START-like_dom_sf"/>
</dbReference>
<dbReference type="RefSeq" id="WP_280830315.1">
    <property type="nucleotide sequence ID" value="NZ_JARXVE010000001.1"/>
</dbReference>
<accession>A0ABT6KSA2</accession>
<dbReference type="Pfam" id="PF08327">
    <property type="entry name" value="AHSA1"/>
    <property type="match status" value="1"/>
</dbReference>
<dbReference type="InterPro" id="IPR013538">
    <property type="entry name" value="ASHA1/2-like_C"/>
</dbReference>
<protein>
    <submittedName>
        <fullName evidence="3">Uncharacterized protein YndB with AHSA1/START domain</fullName>
    </submittedName>
</protein>
<reference evidence="3 4" key="1">
    <citation type="submission" date="2023-04" db="EMBL/GenBank/DDBJ databases">
        <title>Forest soil microbial communities from Buena Vista Peninsula, Colon Province, Panama.</title>
        <authorList>
            <person name="Bouskill N."/>
        </authorList>
    </citation>
    <scope>NUCLEOTIDE SEQUENCE [LARGE SCALE GENOMIC DNA]</scope>
    <source>
        <strain evidence="3 4">AC80</strain>
    </source>
</reference>
<proteinExistence type="inferred from homology"/>
<gene>
    <name evidence="3" type="ORF">M2272_000240</name>
</gene>
<evidence type="ECO:0000259" key="2">
    <source>
        <dbReference type="Pfam" id="PF08327"/>
    </source>
</evidence>
<sequence length="153" mass="16286">MHSTAVSGHVNASRAEVYRALLDADAVAAWRVPDGMRSEVHEFEAHQGGTFRISLHYESPDGAGKSGGHTDTYHGHFVELVPNERVVEAIEFESDDPAFGGVMTMTTTLTDAGDGTEVVIEHTGIPDAVDPADNETGTRMALAALAALVERRG</sequence>
<dbReference type="Proteomes" id="UP001160130">
    <property type="component" value="Unassembled WGS sequence"/>
</dbReference>
<comment type="similarity">
    <text evidence="1">Belongs to the AHA1 family.</text>
</comment>
<evidence type="ECO:0000256" key="1">
    <source>
        <dbReference type="ARBA" id="ARBA00006817"/>
    </source>
</evidence>
<dbReference type="SUPFAM" id="SSF55961">
    <property type="entry name" value="Bet v1-like"/>
    <property type="match status" value="1"/>
</dbReference>
<evidence type="ECO:0000313" key="4">
    <source>
        <dbReference type="Proteomes" id="UP001160130"/>
    </source>
</evidence>
<comment type="caution">
    <text evidence="3">The sequence shown here is derived from an EMBL/GenBank/DDBJ whole genome shotgun (WGS) entry which is preliminary data.</text>
</comment>
<name>A0ABT6KSA2_9MYCO</name>